<dbReference type="GO" id="GO:0016788">
    <property type="term" value="F:hydrolase activity, acting on ester bonds"/>
    <property type="evidence" value="ECO:0007669"/>
    <property type="project" value="InterPro"/>
</dbReference>
<dbReference type="Proteomes" id="UP000316778">
    <property type="component" value="Unassembled WGS sequence"/>
</dbReference>
<dbReference type="Pfam" id="PF24827">
    <property type="entry name" value="AstE_AspA_cat"/>
    <property type="match status" value="1"/>
</dbReference>
<dbReference type="PANTHER" id="PTHR37326">
    <property type="entry name" value="BLL3975 PROTEIN"/>
    <property type="match status" value="1"/>
</dbReference>
<dbReference type="InterPro" id="IPR043795">
    <property type="entry name" value="N-alpha-Ac-DABA-like"/>
</dbReference>
<feature type="signal peptide" evidence="5">
    <location>
        <begin position="1"/>
        <end position="21"/>
    </location>
</feature>
<feature type="chain" id="PRO_5021916568" description="Succinylglutamate desuccinylase/Aspartoacylase catalytic domain-containing protein" evidence="5">
    <location>
        <begin position="22"/>
        <end position="348"/>
    </location>
</feature>
<evidence type="ECO:0000256" key="2">
    <source>
        <dbReference type="ARBA" id="ARBA00022723"/>
    </source>
</evidence>
<dbReference type="InterPro" id="IPR053138">
    <property type="entry name" value="N-alpha-Ac-DABA_deacetylase"/>
</dbReference>
<evidence type="ECO:0000256" key="4">
    <source>
        <dbReference type="ARBA" id="ARBA00022833"/>
    </source>
</evidence>
<dbReference type="EMBL" id="VLLG01000004">
    <property type="protein sequence ID" value="TWI86415.1"/>
    <property type="molecule type" value="Genomic_DNA"/>
</dbReference>
<keyword evidence="3" id="KW-0378">Hydrolase</keyword>
<evidence type="ECO:0000256" key="3">
    <source>
        <dbReference type="ARBA" id="ARBA00022801"/>
    </source>
</evidence>
<keyword evidence="2" id="KW-0479">Metal-binding</keyword>
<evidence type="ECO:0000259" key="6">
    <source>
        <dbReference type="Pfam" id="PF24827"/>
    </source>
</evidence>
<dbReference type="CDD" id="cd18174">
    <property type="entry name" value="M14_ASTE_ASPA_like"/>
    <property type="match status" value="1"/>
</dbReference>
<feature type="domain" description="Succinylglutamate desuccinylase/Aspartoacylase catalytic" evidence="6">
    <location>
        <begin position="65"/>
        <end position="258"/>
    </location>
</feature>
<dbReference type="GO" id="GO:0016811">
    <property type="term" value="F:hydrolase activity, acting on carbon-nitrogen (but not peptide) bonds, in linear amides"/>
    <property type="evidence" value="ECO:0007669"/>
    <property type="project" value="InterPro"/>
</dbReference>
<reference evidence="7 8" key="1">
    <citation type="journal article" date="2013" name="Stand. Genomic Sci.">
        <title>Genomic Encyclopedia of Type Strains, Phase I: The one thousand microbial genomes (KMG-I) project.</title>
        <authorList>
            <person name="Kyrpides N.C."/>
            <person name="Woyke T."/>
            <person name="Eisen J.A."/>
            <person name="Garrity G."/>
            <person name="Lilburn T.G."/>
            <person name="Beck B.J."/>
            <person name="Whitman W.B."/>
            <person name="Hugenholtz P."/>
            <person name="Klenk H.P."/>
        </authorList>
    </citation>
    <scope>NUCLEOTIDE SEQUENCE [LARGE SCALE GENOMIC DNA]</scope>
    <source>
        <strain evidence="7 8">DSM 13484</strain>
    </source>
</reference>
<dbReference type="InterPro" id="IPR055438">
    <property type="entry name" value="AstE_AspA_cat"/>
</dbReference>
<evidence type="ECO:0000256" key="1">
    <source>
        <dbReference type="ARBA" id="ARBA00001947"/>
    </source>
</evidence>
<sequence length="348" mass="38027">MRVQDLLRPLLLFCFPLAAFAQAQPFSFAGQTIPPGQQRQLEIPVAGETDSTVIPVTIIHGAKAGPVLGITAGVHGYEYPPIMAAQQLPGQLQAADMSGTVILVQVANVPAFLGRSIYTNPIDGKNLNRSFPGDPKGTLTDRMAWTLANGIMQRCDYYADVHAGDGNEDLHDYAGYYDYQGHAALTEKSREMAWSLGFDYIIPIAWNPEPGAPTLYGTREAMSRNIPTVAIECGRLGMVRPGEVEKINRALRSLMRHLQMLPGQPLQPENPLIIRERSYVSSGHTGIFYSSFHSNDYVKKGMKLGYCTDLSGRRLGDVIAPVDGIILYKVGTPPVNKGETLFCIAHTP</sequence>
<dbReference type="PANTHER" id="PTHR37326:SF1">
    <property type="entry name" value="BLL3975 PROTEIN"/>
    <property type="match status" value="1"/>
</dbReference>
<dbReference type="RefSeq" id="WP_145716213.1">
    <property type="nucleotide sequence ID" value="NZ_BAAAFY010000005.1"/>
</dbReference>
<keyword evidence="5" id="KW-0732">Signal</keyword>
<dbReference type="PIRSF" id="PIRSF039012">
    <property type="entry name" value="ASP"/>
    <property type="match status" value="1"/>
</dbReference>
<name>A0A562SYK1_CHIJA</name>
<dbReference type="Gene3D" id="3.40.630.10">
    <property type="entry name" value="Zn peptidases"/>
    <property type="match status" value="1"/>
</dbReference>
<evidence type="ECO:0000313" key="8">
    <source>
        <dbReference type="Proteomes" id="UP000316778"/>
    </source>
</evidence>
<dbReference type="GO" id="GO:0046872">
    <property type="term" value="F:metal ion binding"/>
    <property type="evidence" value="ECO:0007669"/>
    <property type="project" value="UniProtKB-KW"/>
</dbReference>
<dbReference type="SUPFAM" id="SSF53187">
    <property type="entry name" value="Zn-dependent exopeptidases"/>
    <property type="match status" value="1"/>
</dbReference>
<keyword evidence="8" id="KW-1185">Reference proteome</keyword>
<dbReference type="AlphaFoldDB" id="A0A562SYK1"/>
<evidence type="ECO:0000313" key="7">
    <source>
        <dbReference type="EMBL" id="TWI86415.1"/>
    </source>
</evidence>
<evidence type="ECO:0000256" key="5">
    <source>
        <dbReference type="SAM" id="SignalP"/>
    </source>
</evidence>
<gene>
    <name evidence="7" type="ORF">LX66_3672</name>
</gene>
<comment type="caution">
    <text evidence="7">The sequence shown here is derived from an EMBL/GenBank/DDBJ whole genome shotgun (WGS) entry which is preliminary data.</text>
</comment>
<comment type="cofactor">
    <cofactor evidence="1">
        <name>Zn(2+)</name>
        <dbReference type="ChEBI" id="CHEBI:29105"/>
    </cofactor>
</comment>
<protein>
    <recommendedName>
        <fullName evidence="6">Succinylglutamate desuccinylase/Aspartoacylase catalytic domain-containing protein</fullName>
    </recommendedName>
</protein>
<dbReference type="OrthoDB" id="9782876at2"/>
<accession>A0A562SYK1</accession>
<proteinExistence type="predicted"/>
<keyword evidence="4" id="KW-0862">Zinc</keyword>
<organism evidence="7 8">
    <name type="scientific">Chitinophaga japonensis</name>
    <name type="common">Flexibacter japonensis</name>
    <dbReference type="NCBI Taxonomy" id="104662"/>
    <lineage>
        <taxon>Bacteria</taxon>
        <taxon>Pseudomonadati</taxon>
        <taxon>Bacteroidota</taxon>
        <taxon>Chitinophagia</taxon>
        <taxon>Chitinophagales</taxon>
        <taxon>Chitinophagaceae</taxon>
        <taxon>Chitinophaga</taxon>
    </lineage>
</organism>